<feature type="transmembrane region" description="Helical" evidence="1">
    <location>
        <begin position="80"/>
        <end position="101"/>
    </location>
</feature>
<name>A0A4Y3M546_9PROT</name>
<feature type="transmembrane region" description="Helical" evidence="1">
    <location>
        <begin position="57"/>
        <end position="74"/>
    </location>
</feature>
<reference evidence="2 3" key="1">
    <citation type="submission" date="2019-06" db="EMBL/GenBank/DDBJ databases">
        <title>Whole genome shotgun sequence of Gluconobacter roseus NBRC 3990.</title>
        <authorList>
            <person name="Hosoyama A."/>
            <person name="Uohara A."/>
            <person name="Ohji S."/>
            <person name="Ichikawa N."/>
        </authorList>
    </citation>
    <scope>NUCLEOTIDE SEQUENCE [LARGE SCALE GENOMIC DNA]</scope>
    <source>
        <strain evidence="2 3">NBRC 3990</strain>
    </source>
</reference>
<proteinExistence type="predicted"/>
<dbReference type="STRING" id="586239.AD943_03975"/>
<comment type="caution">
    <text evidence="2">The sequence shown here is derived from an EMBL/GenBank/DDBJ whole genome shotgun (WGS) entry which is preliminary data.</text>
</comment>
<organism evidence="2 3">
    <name type="scientific">Gluconobacter roseus NBRC 3990</name>
    <dbReference type="NCBI Taxonomy" id="1307950"/>
    <lineage>
        <taxon>Bacteria</taxon>
        <taxon>Pseudomonadati</taxon>
        <taxon>Pseudomonadota</taxon>
        <taxon>Alphaproteobacteria</taxon>
        <taxon>Acetobacterales</taxon>
        <taxon>Acetobacteraceae</taxon>
        <taxon>Gluconobacter</taxon>
    </lineage>
</organism>
<keyword evidence="1" id="KW-0812">Transmembrane</keyword>
<evidence type="ECO:0008006" key="4">
    <source>
        <dbReference type="Google" id="ProtNLM"/>
    </source>
</evidence>
<protein>
    <recommendedName>
        <fullName evidence="4">Intracellular septation protein A</fullName>
    </recommendedName>
</protein>
<evidence type="ECO:0000256" key="1">
    <source>
        <dbReference type="SAM" id="Phobius"/>
    </source>
</evidence>
<evidence type="ECO:0000313" key="3">
    <source>
        <dbReference type="Proteomes" id="UP000320772"/>
    </source>
</evidence>
<feature type="transmembrane region" description="Helical" evidence="1">
    <location>
        <begin position="132"/>
        <end position="151"/>
    </location>
</feature>
<keyword evidence="1" id="KW-1133">Transmembrane helix</keyword>
<feature type="transmembrane region" description="Helical" evidence="1">
    <location>
        <begin position="163"/>
        <end position="186"/>
    </location>
</feature>
<keyword evidence="1" id="KW-0472">Membrane</keyword>
<gene>
    <name evidence="2" type="ORF">GRO01_10730</name>
</gene>
<evidence type="ECO:0000313" key="2">
    <source>
        <dbReference type="EMBL" id="GEB03497.1"/>
    </source>
</evidence>
<keyword evidence="3" id="KW-1185">Reference proteome</keyword>
<dbReference type="RefSeq" id="WP_062508227.1">
    <property type="nucleotide sequence ID" value="NZ_BAQZ01000034.1"/>
</dbReference>
<dbReference type="Proteomes" id="UP000320772">
    <property type="component" value="Unassembled WGS sequence"/>
</dbReference>
<sequence length="197" mass="21886">MSRAATLKALLLEAGGLLLFWGCDALGYEHYASIAVLAFVLADGLRRWQGALGFPRVWCLFNGLALALAALDIVTRRDALASFESVAANLLIAAMFVIGALGRKPLVQDIAEQRQGKPFAPDLHDLQKFFRAYTWVWAAYFAVRAFVWLWMAQHLPVAKAHALQGIIGPVTLFLMIALSFQGQRLFRGLNRLRLFRG</sequence>
<accession>A0A4Y3M546</accession>
<dbReference type="AlphaFoldDB" id="A0A4Y3M546"/>
<dbReference type="EMBL" id="BJLY01000002">
    <property type="protein sequence ID" value="GEB03497.1"/>
    <property type="molecule type" value="Genomic_DNA"/>
</dbReference>